<dbReference type="InterPro" id="IPR002589">
    <property type="entry name" value="Macro_dom"/>
</dbReference>
<dbReference type="Pfam" id="PF23249">
    <property type="entry name" value="KH_PARP14_3"/>
    <property type="match status" value="1"/>
</dbReference>
<sequence length="1371" mass="154881">MGAVVVIPKVTLEPNGSNLLDNEGIVIKKSRMASEEDDPTVRDDWRKNVLISNSSLVLDRKNKVTISVESPCVLRVGLTTVDPQKHANFLDENIFEQESGFGTKKEVNELFINDFSFVVYNSRECLFSKTQSPLWLYIIVVYGCPDINIAQEAGTVNMDFLTSNTTAMTSNTASINIREPVACGITYKIRWKMELKKETFAGKMPQHGLLFLRLSTRKTNNSSEEETESPSTLVWETGSAIWDKSFNGTIAVRFVQDKNKTKIMHNIMLHSVNTEREDIVDLQIPENKLYLSIEFSSGEISCECNKEGAITQGLGALVFVTTNNEPPEEAKLSRDILELACVEPVRIQYGMDPTQFVIEFRDRLLNSGEAGLKKAMCSQVFNVTQTSFVQVFGPVDVQDYLEGYFTTPQNGGGDCTVHNVENEQGCWLIEFRNHKVARCIWLQEKVMIERHEVHILPFYERLRFATRSSDGKYGKKPEIDGGKLLIDDIDETKFMFVYSRDEQRQNLKLNTDRESIPVSIRWFTPSDFEGDSRKHRLEIECEIPRNRWKGRIRNKIKQFFDDKIIKNEIEVEKHMWELIEGKVKGLQRSTGSSDLILNQDKAVVIITGDNRSDIDRLKRSIIGGDPVTQETQIISIPFEKYTCLREEKLLETVEKECPNVSLSVNNDTKELFISGPVEEVKMAKDRVHKMALNIKNVHVDLTTAQTNFLKTDKGMAFFQECLKENDINQHFSIPPHSEELVVLTYLDDPQNDKKTKKISDILSKRISTVSVSVNQKHFSVIHSHSWESFQSEQEDGFPVTITYNRSTSTVEIIGAKNILPDVKKNVEMYLESDAEGKDSLTVSPLVAEYLETFEHETYQSQCTFCRDTGEYTGKVIISGSVKSVQDCRSKLERNNKEIKVFWAFISKKWIAGAVEYLPVTRLQNLETCLVQADTCDSLATNNIQCVSVYTKSGAVIQAKIGNITNELVDVIVNSSDSNMEFTGGIAAQICEKGGPTVKGDCENQVKINGPFEVSQVISSGPGRLRCLKIVHAVPPKWIDGQSNEPELMKKTVEAILKSVSESNFISVAIPPLGCDTRQYTEDQAVQHIVEAVVAFFEKDTKCSVKEVFLVASNPQIVSKFSEALKNLKHPWNTFCHGRKMPKAVIKTNDSTTGDNTENADVINPLPDSFKWKGKGKRKDKTLRWRLTGSQPLQRLSEMDVIVNVTPKYPDVVGNLTSAVIVDGELQQEWANLKSLEIGENANAIRDIVNLCLQRANEDQCQSIAFPVIDQGKLTEDKVAAAMVKGVYEFLQAEKKCSIKDVFEQEIPNLLKFENEFDDDEPVSRVTMVKRKTPVYVEPTERTAADDIAIFKIVSMTDGEKIRKKIVQMLLY</sequence>
<evidence type="ECO:0000256" key="5">
    <source>
        <dbReference type="ARBA" id="ARBA00023242"/>
    </source>
</evidence>
<keyword evidence="2" id="KW-0328">Glycosyltransferase</keyword>
<feature type="domain" description="Macro" evidence="6">
    <location>
        <begin position="943"/>
        <end position="1128"/>
    </location>
</feature>
<accession>A0ABY7E0I6</accession>
<evidence type="ECO:0000256" key="4">
    <source>
        <dbReference type="ARBA" id="ARBA00023027"/>
    </source>
</evidence>
<keyword evidence="4" id="KW-0520">NAD</keyword>
<protein>
    <submittedName>
        <fullName evidence="7">PAR14-like protein</fullName>
    </submittedName>
</protein>
<organism evidence="7 8">
    <name type="scientific">Mya arenaria</name>
    <name type="common">Soft-shell clam</name>
    <dbReference type="NCBI Taxonomy" id="6604"/>
    <lineage>
        <taxon>Eukaryota</taxon>
        <taxon>Metazoa</taxon>
        <taxon>Spiralia</taxon>
        <taxon>Lophotrochozoa</taxon>
        <taxon>Mollusca</taxon>
        <taxon>Bivalvia</taxon>
        <taxon>Autobranchia</taxon>
        <taxon>Heteroconchia</taxon>
        <taxon>Euheterodonta</taxon>
        <taxon>Imparidentia</taxon>
        <taxon>Neoheterodontei</taxon>
        <taxon>Myida</taxon>
        <taxon>Myoidea</taxon>
        <taxon>Myidae</taxon>
        <taxon>Mya</taxon>
    </lineage>
</organism>
<dbReference type="EMBL" id="CP111015">
    <property type="protein sequence ID" value="WAR02352.1"/>
    <property type="molecule type" value="Genomic_DNA"/>
</dbReference>
<proteinExistence type="predicted"/>
<dbReference type="Gene3D" id="3.40.220.10">
    <property type="entry name" value="Leucine Aminopeptidase, subunit E, domain 1"/>
    <property type="match status" value="2"/>
</dbReference>
<comment type="subcellular location">
    <subcellularLocation>
        <location evidence="1">Nucleus</location>
    </subcellularLocation>
</comment>
<evidence type="ECO:0000313" key="7">
    <source>
        <dbReference type="EMBL" id="WAR02352.1"/>
    </source>
</evidence>
<reference evidence="7" key="1">
    <citation type="submission" date="2022-11" db="EMBL/GenBank/DDBJ databases">
        <title>Centuries of genome instability and evolution in soft-shell clam transmissible cancer (bioRxiv).</title>
        <authorList>
            <person name="Hart S.F.M."/>
            <person name="Yonemitsu M.A."/>
            <person name="Giersch R.M."/>
            <person name="Beal B.F."/>
            <person name="Arriagada G."/>
            <person name="Davis B.W."/>
            <person name="Ostrander E.A."/>
            <person name="Goff S.P."/>
            <person name="Metzger M.J."/>
        </authorList>
    </citation>
    <scope>NUCLEOTIDE SEQUENCE</scope>
    <source>
        <strain evidence="7">MELC-2E11</strain>
        <tissue evidence="7">Siphon/mantle</tissue>
    </source>
</reference>
<dbReference type="InterPro" id="IPR057045">
    <property type="entry name" value="PARP14_KH_3"/>
</dbReference>
<keyword evidence="5" id="KW-0539">Nucleus</keyword>
<keyword evidence="3" id="KW-0808">Transferase</keyword>
<dbReference type="PANTHER" id="PTHR14453">
    <property type="entry name" value="PARP/ZINC FINGER CCCH TYPE DOMAIN CONTAINING PROTEIN"/>
    <property type="match status" value="1"/>
</dbReference>
<evidence type="ECO:0000256" key="3">
    <source>
        <dbReference type="ARBA" id="ARBA00022679"/>
    </source>
</evidence>
<dbReference type="SUPFAM" id="SSF52949">
    <property type="entry name" value="Macro domain-like"/>
    <property type="match status" value="2"/>
</dbReference>
<dbReference type="SMART" id="SM00506">
    <property type="entry name" value="A1pp"/>
    <property type="match status" value="1"/>
</dbReference>
<dbReference type="Pfam" id="PF01661">
    <property type="entry name" value="Macro"/>
    <property type="match status" value="1"/>
</dbReference>
<dbReference type="InterPro" id="IPR043472">
    <property type="entry name" value="Macro_dom-like"/>
</dbReference>
<dbReference type="Pfam" id="PF23085">
    <property type="entry name" value="RRM_PARP14_3"/>
    <property type="match status" value="1"/>
</dbReference>
<dbReference type="InterPro" id="IPR052056">
    <property type="entry name" value="Mono-ARTD/PARP"/>
</dbReference>
<dbReference type="PANTHER" id="PTHR14453:SF67">
    <property type="entry name" value="POLY [ADP-RIBOSE] POLYMERASE"/>
    <property type="match status" value="1"/>
</dbReference>
<evidence type="ECO:0000259" key="6">
    <source>
        <dbReference type="PROSITE" id="PS51154"/>
    </source>
</evidence>
<dbReference type="Proteomes" id="UP001164746">
    <property type="component" value="Chromosome 4"/>
</dbReference>
<evidence type="ECO:0000256" key="2">
    <source>
        <dbReference type="ARBA" id="ARBA00022676"/>
    </source>
</evidence>
<evidence type="ECO:0000313" key="8">
    <source>
        <dbReference type="Proteomes" id="UP001164746"/>
    </source>
</evidence>
<gene>
    <name evidence="7" type="ORF">MAR_008910</name>
</gene>
<name>A0ABY7E0I6_MYAAR</name>
<keyword evidence="8" id="KW-1185">Reference proteome</keyword>
<dbReference type="PROSITE" id="PS51154">
    <property type="entry name" value="MACRO"/>
    <property type="match status" value="1"/>
</dbReference>
<evidence type="ECO:0000256" key="1">
    <source>
        <dbReference type="ARBA" id="ARBA00004123"/>
    </source>
</evidence>